<proteinExistence type="predicted"/>
<feature type="region of interest" description="Disordered" evidence="1">
    <location>
        <begin position="366"/>
        <end position="387"/>
    </location>
</feature>
<organism evidence="3 4">
    <name type="scientific">Cognatilysobacter xinjiangensis</name>
    <dbReference type="NCBI Taxonomy" id="546892"/>
    <lineage>
        <taxon>Bacteria</taxon>
        <taxon>Pseudomonadati</taxon>
        <taxon>Pseudomonadota</taxon>
        <taxon>Gammaproteobacteria</taxon>
        <taxon>Lysobacterales</taxon>
        <taxon>Lysobacteraceae</taxon>
        <taxon>Cognatilysobacter</taxon>
    </lineage>
</organism>
<protein>
    <submittedName>
        <fullName evidence="3">Type II secretion system protein L</fullName>
    </submittedName>
</protein>
<dbReference type="EMBL" id="BMXY01000001">
    <property type="protein sequence ID" value="GGZ51095.1"/>
    <property type="molecule type" value="Genomic_DNA"/>
</dbReference>
<keyword evidence="4" id="KW-1185">Reference proteome</keyword>
<dbReference type="PANTHER" id="PTHR40278:SF1">
    <property type="entry name" value="DNA UTILIZATION PROTEIN HOFN"/>
    <property type="match status" value="1"/>
</dbReference>
<keyword evidence="2" id="KW-0812">Transmembrane</keyword>
<feature type="transmembrane region" description="Helical" evidence="2">
    <location>
        <begin position="223"/>
        <end position="244"/>
    </location>
</feature>
<dbReference type="Gene3D" id="3.30.1490.300">
    <property type="match status" value="1"/>
</dbReference>
<keyword evidence="2" id="KW-1133">Transmembrane helix</keyword>
<sequence>MTSVLEGRMRGLGRLAARLGPQATSLRGLLAWWGRALAAWLPLRMRRALGVDRGRLLLMPRDDGQVQLRLHRDGELHELGLLPPPVDLPVDDPLASVLGPTALDLPRWLALPPTSVLVRRLALPAAAADRLRDVMRFEIDRQTPFAADDVLYDARLVGLRPDGQLDVELVATPRLRAEPVLAALGPLAGRLAGIDVLDATGQPRGANLLDAGARGRQRDPWRLWNRVLLAVGVVAFAAMLATVLDNRREAAAALKAEVDDLARPARLAAQERQALVDLVAGQAFLDRRRAETPTAIEVMDELSRRLPDGTYLEKLAMEGDRLTLIGFSNQAPALIAQLEGSTLWRSPAFAGALQPDPQSRREGFTLTAQLGRAPAPAANAANAGGTR</sequence>
<accession>A0ABQ3BPG9</accession>
<dbReference type="SUPFAM" id="SSF53067">
    <property type="entry name" value="Actin-like ATPase domain"/>
    <property type="match status" value="1"/>
</dbReference>
<evidence type="ECO:0000256" key="2">
    <source>
        <dbReference type="SAM" id="Phobius"/>
    </source>
</evidence>
<gene>
    <name evidence="3" type="primary">pefL</name>
    <name evidence="3" type="ORF">GCM10008101_00060</name>
</gene>
<dbReference type="RefSeq" id="WP_229790603.1">
    <property type="nucleotide sequence ID" value="NZ_BMXY01000001.1"/>
</dbReference>
<evidence type="ECO:0000313" key="4">
    <source>
        <dbReference type="Proteomes" id="UP000643403"/>
    </source>
</evidence>
<comment type="caution">
    <text evidence="3">The sequence shown here is derived from an EMBL/GenBank/DDBJ whole genome shotgun (WGS) entry which is preliminary data.</text>
</comment>
<keyword evidence="2" id="KW-0472">Membrane</keyword>
<dbReference type="Proteomes" id="UP000643403">
    <property type="component" value="Unassembled WGS sequence"/>
</dbReference>
<dbReference type="InterPro" id="IPR052534">
    <property type="entry name" value="Extracell_DNA_Util/SecSys_Comp"/>
</dbReference>
<name>A0ABQ3BPG9_9GAMM</name>
<dbReference type="InterPro" id="IPR043129">
    <property type="entry name" value="ATPase_NBD"/>
</dbReference>
<dbReference type="InterPro" id="IPR007813">
    <property type="entry name" value="PilN"/>
</dbReference>
<reference evidence="4" key="1">
    <citation type="journal article" date="2019" name="Int. J. Syst. Evol. Microbiol.">
        <title>The Global Catalogue of Microorganisms (GCM) 10K type strain sequencing project: providing services to taxonomists for standard genome sequencing and annotation.</title>
        <authorList>
            <consortium name="The Broad Institute Genomics Platform"/>
            <consortium name="The Broad Institute Genome Sequencing Center for Infectious Disease"/>
            <person name="Wu L."/>
            <person name="Ma J."/>
        </authorList>
    </citation>
    <scope>NUCLEOTIDE SEQUENCE [LARGE SCALE GENOMIC DNA]</scope>
    <source>
        <strain evidence="4">KCTC 22558</strain>
    </source>
</reference>
<feature type="compositionally biased region" description="Low complexity" evidence="1">
    <location>
        <begin position="373"/>
        <end position="387"/>
    </location>
</feature>
<evidence type="ECO:0000256" key="1">
    <source>
        <dbReference type="SAM" id="MobiDB-lite"/>
    </source>
</evidence>
<dbReference type="Pfam" id="PF05137">
    <property type="entry name" value="PilN"/>
    <property type="match status" value="1"/>
</dbReference>
<evidence type="ECO:0000313" key="3">
    <source>
        <dbReference type="EMBL" id="GGZ51095.1"/>
    </source>
</evidence>
<dbReference type="PANTHER" id="PTHR40278">
    <property type="entry name" value="DNA UTILIZATION PROTEIN HOFN"/>
    <property type="match status" value="1"/>
</dbReference>